<keyword evidence="3" id="KW-1185">Reference proteome</keyword>
<reference evidence="2 3" key="1">
    <citation type="journal article" date="2024" name="Commun. Biol.">
        <title>Comparative genomic analysis of thermophilic fungi reveals convergent evolutionary adaptations and gene losses.</title>
        <authorList>
            <person name="Steindorff A.S."/>
            <person name="Aguilar-Pontes M.V."/>
            <person name="Robinson A.J."/>
            <person name="Andreopoulos B."/>
            <person name="LaButti K."/>
            <person name="Kuo A."/>
            <person name="Mondo S."/>
            <person name="Riley R."/>
            <person name="Otillar R."/>
            <person name="Haridas S."/>
            <person name="Lipzen A."/>
            <person name="Grimwood J."/>
            <person name="Schmutz J."/>
            <person name="Clum A."/>
            <person name="Reid I.D."/>
            <person name="Moisan M.C."/>
            <person name="Butler G."/>
            <person name="Nguyen T.T.M."/>
            <person name="Dewar K."/>
            <person name="Conant G."/>
            <person name="Drula E."/>
            <person name="Henrissat B."/>
            <person name="Hansel C."/>
            <person name="Singer S."/>
            <person name="Hutchinson M.I."/>
            <person name="de Vries R.P."/>
            <person name="Natvig D.O."/>
            <person name="Powell A.J."/>
            <person name="Tsang A."/>
            <person name="Grigoriev I.V."/>
        </authorList>
    </citation>
    <scope>NUCLEOTIDE SEQUENCE [LARGE SCALE GENOMIC DNA]</scope>
    <source>
        <strain evidence="2 3">CBS 620.91</strain>
    </source>
</reference>
<proteinExistence type="predicted"/>
<dbReference type="Gene3D" id="3.80.10.10">
    <property type="entry name" value="Ribonuclease Inhibitor"/>
    <property type="match status" value="1"/>
</dbReference>
<dbReference type="Proteomes" id="UP001583172">
    <property type="component" value="Unassembled WGS sequence"/>
</dbReference>
<feature type="compositionally biased region" description="Gly residues" evidence="1">
    <location>
        <begin position="808"/>
        <end position="821"/>
    </location>
</feature>
<feature type="compositionally biased region" description="Basic and acidic residues" evidence="1">
    <location>
        <begin position="74"/>
        <end position="84"/>
    </location>
</feature>
<feature type="region of interest" description="Disordered" evidence="1">
    <location>
        <begin position="758"/>
        <end position="835"/>
    </location>
</feature>
<feature type="region of interest" description="Disordered" evidence="1">
    <location>
        <begin position="157"/>
        <end position="278"/>
    </location>
</feature>
<feature type="compositionally biased region" description="Gly residues" evidence="1">
    <location>
        <begin position="947"/>
        <end position="956"/>
    </location>
</feature>
<dbReference type="SUPFAM" id="SSF52047">
    <property type="entry name" value="RNI-like"/>
    <property type="match status" value="1"/>
</dbReference>
<evidence type="ECO:0000313" key="3">
    <source>
        <dbReference type="Proteomes" id="UP001583172"/>
    </source>
</evidence>
<sequence>MSTTTTLGSDAPQKPPWPWSGRTRRNSESSVMSLRELVKGRRSSMSDSPEVRVGVLRKKPPPDIVAKAHQAALGKERADVKVDDSPAPAAARVNTKPTKPAKVTAPASSASAGPELAKNNAKARRKKSPSRPPPAFYNKVNHRHTFSASAVLRWYTIQQDEAPPVRPPAPRSRTTPSGPPPRPNPPAAPPGALQPPRPPLDGPLTRLPTQDPEPASSRTRRPITNMQAVSSFPPGPDHAPVGHPMPMGYTDGSGPGMKRHPGGYNTPRRLSHSSVSTSTSSYVSYGDSFDSRTRTASFSSSQTSVEFSPTSPGFRPVSAPVTWQTAGASQNYPWSRPVPIKQRRRAPPGELFAALPGEVLELILEDLRKLHLQPGSTSCATCWMRDCCSVAVSSRRFLKYAREALYRDIQVVGHEGPNMKKRTKTTYGSRLVLLRRTLRANPHIAMLVRSLKPPARPRSVGEVAYNDLIASVVMACPNLEQLVGYYPSYDHSFQRLFQALSTRRNLKEMNWILEPSTTQRQPRTPLSPVQRDRWGPGDLEPQEAQLFLAFHSNWRQLTTLVVHCHPGAGLSPANLLECTIRSLPSLQNLYLSHIPPTSFSDANLLSLPALKKLSLCHCAGVTTAGLSSLATRRTSASIESLTLIHMNIESLPAIARIFSYLTSLSSFTLVQTYAPEMPPDEFIMLFPYLASASVRKLHWDIPYLPNASTPADNILARSIAANGFPSLRYLCAPNDPEGLFQSLCAPLERVELPMDRFHRSNAQQTPYATRPYSSSGRPGSAASAPSVPWASSGLGHTRNSSSFSSTRTGGGGGGGNGGGSSVPGSPLCPPPLEALLPRENSDLHQARRAAQARLEAAQRVPRYFVNVTDERGAVVEKVGVGAFLGRVESRIKYVLVPDRSVGATDESGGLVTVEDMLRDDGGEMVGQFDGDGAGGKEAGKGWRGRSRFGGGGGGSSGRERSWSRSRSSMDHGRDGESDAEGGREARGRKEGCCGRWNTYSGNVVDKKDRERWWHQERGRWRGVVLS</sequence>
<name>A0ABR3V4S8_HUMIN</name>
<feature type="compositionally biased region" description="Low complexity" evidence="1">
    <location>
        <begin position="294"/>
        <end position="311"/>
    </location>
</feature>
<comment type="caution">
    <text evidence="2">The sequence shown here is derived from an EMBL/GenBank/DDBJ whole genome shotgun (WGS) entry which is preliminary data.</text>
</comment>
<feature type="region of interest" description="Disordered" evidence="1">
    <location>
        <begin position="291"/>
        <end position="311"/>
    </location>
</feature>
<feature type="compositionally biased region" description="Pro residues" evidence="1">
    <location>
        <begin position="177"/>
        <end position="201"/>
    </location>
</feature>
<dbReference type="InterPro" id="IPR032675">
    <property type="entry name" value="LRR_dom_sf"/>
</dbReference>
<organism evidence="2 3">
    <name type="scientific">Humicola insolens</name>
    <name type="common">Soft-rot fungus</name>
    <dbReference type="NCBI Taxonomy" id="85995"/>
    <lineage>
        <taxon>Eukaryota</taxon>
        <taxon>Fungi</taxon>
        <taxon>Dikarya</taxon>
        <taxon>Ascomycota</taxon>
        <taxon>Pezizomycotina</taxon>
        <taxon>Sordariomycetes</taxon>
        <taxon>Sordariomycetidae</taxon>
        <taxon>Sordariales</taxon>
        <taxon>Chaetomiaceae</taxon>
        <taxon>Mycothermus</taxon>
    </lineage>
</organism>
<feature type="compositionally biased region" description="Basic and acidic residues" evidence="1">
    <location>
        <begin position="957"/>
        <end position="992"/>
    </location>
</feature>
<evidence type="ECO:0008006" key="4">
    <source>
        <dbReference type="Google" id="ProtNLM"/>
    </source>
</evidence>
<dbReference type="EMBL" id="JAZGSY010000408">
    <property type="protein sequence ID" value="KAL1836456.1"/>
    <property type="molecule type" value="Genomic_DNA"/>
</dbReference>
<protein>
    <recommendedName>
        <fullName evidence="4">F-box domain-containing protein</fullName>
    </recommendedName>
</protein>
<gene>
    <name evidence="2" type="ORF">VTJ49DRAFT_5131</name>
</gene>
<feature type="region of interest" description="Disordered" evidence="1">
    <location>
        <begin position="1"/>
        <end position="143"/>
    </location>
</feature>
<evidence type="ECO:0000313" key="2">
    <source>
        <dbReference type="EMBL" id="KAL1836456.1"/>
    </source>
</evidence>
<feature type="compositionally biased region" description="Low complexity" evidence="1">
    <location>
        <begin position="773"/>
        <end position="807"/>
    </location>
</feature>
<accession>A0ABR3V4S8</accession>
<evidence type="ECO:0000256" key="1">
    <source>
        <dbReference type="SAM" id="MobiDB-lite"/>
    </source>
</evidence>
<feature type="region of interest" description="Disordered" evidence="1">
    <location>
        <begin position="925"/>
        <end position="1000"/>
    </location>
</feature>